<name>A0ABR9CML1_9HYPH</name>
<proteinExistence type="predicted"/>
<organism evidence="4 5">
    <name type="scientific">Roseibium litorale</name>
    <dbReference type="NCBI Taxonomy" id="2803841"/>
    <lineage>
        <taxon>Bacteria</taxon>
        <taxon>Pseudomonadati</taxon>
        <taxon>Pseudomonadota</taxon>
        <taxon>Alphaproteobacteria</taxon>
        <taxon>Hyphomicrobiales</taxon>
        <taxon>Stappiaceae</taxon>
        <taxon>Roseibium</taxon>
    </lineage>
</organism>
<reference evidence="4 5" key="2">
    <citation type="journal article" date="2021" name="Int. J. Syst. Evol. Microbiol.">
        <title>Roseibium litorale sp. nov., isolated from a tidal flat sediment and proposal for the reclassification of Labrenzia polysiphoniae as Roseibium polysiphoniae comb. nov.</title>
        <authorList>
            <person name="Liu Y."/>
            <person name="Pei T."/>
            <person name="Du J."/>
            <person name="Chao M."/>
            <person name="Deng M.R."/>
            <person name="Zhu H."/>
        </authorList>
    </citation>
    <scope>NUCLEOTIDE SEQUENCE [LARGE SCALE GENOMIC DNA]</scope>
    <source>
        <strain evidence="4 5">4C16A</strain>
    </source>
</reference>
<sequence>MPDATKQPEISLKDLDKAPVTTKPSETDVSVSPEDYRNAFTRVSEENSELKIEIETLKKTIRTTEILDGLIEPFAKNTFRFMCAYCGFVGVVIAMNAFGCFKNSISDSVFQILVGSTAATVIGLVGMVLTGIFVGARKNIK</sequence>
<reference evidence="5" key="1">
    <citation type="submission" date="2020-09" db="EMBL/GenBank/DDBJ databases">
        <title>The genome sequence of strain Labrenzia suaedae 4C16A.</title>
        <authorList>
            <person name="Liu Y."/>
        </authorList>
    </citation>
    <scope>NUCLEOTIDE SEQUENCE [LARGE SCALE GENOMIC DNA]</scope>
    <source>
        <strain evidence="5">4C16A</strain>
    </source>
</reference>
<keyword evidence="3" id="KW-0472">Membrane</keyword>
<dbReference type="Proteomes" id="UP000632063">
    <property type="component" value="Unassembled WGS sequence"/>
</dbReference>
<accession>A0ABR9CML1</accession>
<evidence type="ECO:0000256" key="3">
    <source>
        <dbReference type="SAM" id="Phobius"/>
    </source>
</evidence>
<feature type="region of interest" description="Disordered" evidence="2">
    <location>
        <begin position="1"/>
        <end position="31"/>
    </location>
</feature>
<evidence type="ECO:0000256" key="1">
    <source>
        <dbReference type="SAM" id="Coils"/>
    </source>
</evidence>
<protein>
    <recommendedName>
        <fullName evidence="6">DUF2335 domain-containing protein</fullName>
    </recommendedName>
</protein>
<evidence type="ECO:0000313" key="4">
    <source>
        <dbReference type="EMBL" id="MBD8892103.1"/>
    </source>
</evidence>
<keyword evidence="3" id="KW-0812">Transmembrane</keyword>
<keyword evidence="3" id="KW-1133">Transmembrane helix</keyword>
<feature type="coiled-coil region" evidence="1">
    <location>
        <begin position="40"/>
        <end position="67"/>
    </location>
</feature>
<dbReference type="EMBL" id="JACYXI010000006">
    <property type="protein sequence ID" value="MBD8892103.1"/>
    <property type="molecule type" value="Genomic_DNA"/>
</dbReference>
<comment type="caution">
    <text evidence="4">The sequence shown here is derived from an EMBL/GenBank/DDBJ whole genome shotgun (WGS) entry which is preliminary data.</text>
</comment>
<feature type="transmembrane region" description="Helical" evidence="3">
    <location>
        <begin position="79"/>
        <end position="98"/>
    </location>
</feature>
<gene>
    <name evidence="4" type="ORF">IG616_11120</name>
</gene>
<evidence type="ECO:0000313" key="5">
    <source>
        <dbReference type="Proteomes" id="UP000632063"/>
    </source>
</evidence>
<evidence type="ECO:0008006" key="6">
    <source>
        <dbReference type="Google" id="ProtNLM"/>
    </source>
</evidence>
<keyword evidence="1" id="KW-0175">Coiled coil</keyword>
<dbReference type="RefSeq" id="WP_192148226.1">
    <property type="nucleotide sequence ID" value="NZ_JACYXI010000006.1"/>
</dbReference>
<keyword evidence="5" id="KW-1185">Reference proteome</keyword>
<feature type="transmembrane region" description="Helical" evidence="3">
    <location>
        <begin position="110"/>
        <end position="136"/>
    </location>
</feature>
<evidence type="ECO:0000256" key="2">
    <source>
        <dbReference type="SAM" id="MobiDB-lite"/>
    </source>
</evidence>